<accession>A0ABS8VXM3</accession>
<reference evidence="1 2" key="1">
    <citation type="journal article" date="2021" name="BMC Genomics">
        <title>Datura genome reveals duplications of psychoactive alkaloid biosynthetic genes and high mutation rate following tissue culture.</title>
        <authorList>
            <person name="Rajewski A."/>
            <person name="Carter-House D."/>
            <person name="Stajich J."/>
            <person name="Litt A."/>
        </authorList>
    </citation>
    <scope>NUCLEOTIDE SEQUENCE [LARGE SCALE GENOMIC DNA]</scope>
    <source>
        <strain evidence="1">AR-01</strain>
    </source>
</reference>
<feature type="non-terminal residue" evidence="1">
    <location>
        <position position="1"/>
    </location>
</feature>
<organism evidence="1 2">
    <name type="scientific">Datura stramonium</name>
    <name type="common">Jimsonweed</name>
    <name type="synonym">Common thornapple</name>
    <dbReference type="NCBI Taxonomy" id="4076"/>
    <lineage>
        <taxon>Eukaryota</taxon>
        <taxon>Viridiplantae</taxon>
        <taxon>Streptophyta</taxon>
        <taxon>Embryophyta</taxon>
        <taxon>Tracheophyta</taxon>
        <taxon>Spermatophyta</taxon>
        <taxon>Magnoliopsida</taxon>
        <taxon>eudicotyledons</taxon>
        <taxon>Gunneridae</taxon>
        <taxon>Pentapetalae</taxon>
        <taxon>asterids</taxon>
        <taxon>lamiids</taxon>
        <taxon>Solanales</taxon>
        <taxon>Solanaceae</taxon>
        <taxon>Solanoideae</taxon>
        <taxon>Datureae</taxon>
        <taxon>Datura</taxon>
    </lineage>
</organism>
<comment type="caution">
    <text evidence="1">The sequence shown here is derived from an EMBL/GenBank/DDBJ whole genome shotgun (WGS) entry which is preliminary data.</text>
</comment>
<proteinExistence type="predicted"/>
<keyword evidence="2" id="KW-1185">Reference proteome</keyword>
<name>A0ABS8VXM3_DATST</name>
<gene>
    <name evidence="1" type="ORF">HAX54_041724</name>
</gene>
<protein>
    <submittedName>
        <fullName evidence="1">Uncharacterized protein</fullName>
    </submittedName>
</protein>
<sequence length="63" mass="7305">DYHEWYLPSMGHTMVRGYCQHVAKAMNSSPQATFHGPYHHTTTHGTIHPEENMQIFLLVQLQV</sequence>
<evidence type="ECO:0000313" key="1">
    <source>
        <dbReference type="EMBL" id="MCE2054967.1"/>
    </source>
</evidence>
<evidence type="ECO:0000313" key="2">
    <source>
        <dbReference type="Proteomes" id="UP000823775"/>
    </source>
</evidence>
<dbReference type="EMBL" id="JACEIK010006042">
    <property type="protein sequence ID" value="MCE2054967.1"/>
    <property type="molecule type" value="Genomic_DNA"/>
</dbReference>
<dbReference type="Proteomes" id="UP000823775">
    <property type="component" value="Unassembled WGS sequence"/>
</dbReference>